<dbReference type="EMBL" id="JAHRIP010087742">
    <property type="protein sequence ID" value="MEQ2316014.1"/>
    <property type="molecule type" value="Genomic_DNA"/>
</dbReference>
<sequence length="122" mass="13775">SSGEELKNPTLPTLRRLSVNLQWLSPVPSFLSSLRMQKIQTLSPQKNFTDYLLSWLHSGFKSPLTTCERTWLTLHHASPEDHPPGATSISRASKTELPGPFTYPTHSRSIHHLPSPPPWRIS</sequence>
<evidence type="ECO:0000313" key="3">
    <source>
        <dbReference type="Proteomes" id="UP001469553"/>
    </source>
</evidence>
<dbReference type="Proteomes" id="UP001469553">
    <property type="component" value="Unassembled WGS sequence"/>
</dbReference>
<proteinExistence type="predicted"/>
<feature type="non-terminal residue" evidence="2">
    <location>
        <position position="1"/>
    </location>
</feature>
<comment type="caution">
    <text evidence="2">The sequence shown here is derived from an EMBL/GenBank/DDBJ whole genome shotgun (WGS) entry which is preliminary data.</text>
</comment>
<keyword evidence="3" id="KW-1185">Reference proteome</keyword>
<organism evidence="2 3">
    <name type="scientific">Ameca splendens</name>
    <dbReference type="NCBI Taxonomy" id="208324"/>
    <lineage>
        <taxon>Eukaryota</taxon>
        <taxon>Metazoa</taxon>
        <taxon>Chordata</taxon>
        <taxon>Craniata</taxon>
        <taxon>Vertebrata</taxon>
        <taxon>Euteleostomi</taxon>
        <taxon>Actinopterygii</taxon>
        <taxon>Neopterygii</taxon>
        <taxon>Teleostei</taxon>
        <taxon>Neoteleostei</taxon>
        <taxon>Acanthomorphata</taxon>
        <taxon>Ovalentaria</taxon>
        <taxon>Atherinomorphae</taxon>
        <taxon>Cyprinodontiformes</taxon>
        <taxon>Goodeidae</taxon>
        <taxon>Ameca</taxon>
    </lineage>
</organism>
<evidence type="ECO:0000313" key="2">
    <source>
        <dbReference type="EMBL" id="MEQ2316014.1"/>
    </source>
</evidence>
<reference evidence="2 3" key="1">
    <citation type="submission" date="2021-06" db="EMBL/GenBank/DDBJ databases">
        <authorList>
            <person name="Palmer J.M."/>
        </authorList>
    </citation>
    <scope>NUCLEOTIDE SEQUENCE [LARGE SCALE GENOMIC DNA]</scope>
    <source>
        <strain evidence="2 3">AS_MEX2019</strain>
        <tissue evidence="2">Muscle</tissue>
    </source>
</reference>
<protein>
    <submittedName>
        <fullName evidence="2">Uncharacterized protein</fullName>
    </submittedName>
</protein>
<accession>A0ABV1ABT1</accession>
<gene>
    <name evidence="2" type="ORF">AMECASPLE_028319</name>
</gene>
<name>A0ABV1ABT1_9TELE</name>
<feature type="region of interest" description="Disordered" evidence="1">
    <location>
        <begin position="76"/>
        <end position="122"/>
    </location>
</feature>
<evidence type="ECO:0000256" key="1">
    <source>
        <dbReference type="SAM" id="MobiDB-lite"/>
    </source>
</evidence>